<dbReference type="InterPro" id="IPR050814">
    <property type="entry name" value="Myo-inositol_Transporter"/>
</dbReference>
<name>A0A9P5E640_9HYPO</name>
<feature type="transmembrane region" description="Helical" evidence="7">
    <location>
        <begin position="70"/>
        <end position="90"/>
    </location>
</feature>
<keyword evidence="4 7" id="KW-1133">Transmembrane helix</keyword>
<evidence type="ECO:0000256" key="4">
    <source>
        <dbReference type="ARBA" id="ARBA00022989"/>
    </source>
</evidence>
<keyword evidence="10" id="KW-1185">Reference proteome</keyword>
<feature type="transmembrane region" description="Helical" evidence="7">
    <location>
        <begin position="102"/>
        <end position="122"/>
    </location>
</feature>
<evidence type="ECO:0000256" key="3">
    <source>
        <dbReference type="ARBA" id="ARBA00022692"/>
    </source>
</evidence>
<dbReference type="Gene3D" id="1.20.1250.20">
    <property type="entry name" value="MFS general substrate transporter like domains"/>
    <property type="match status" value="1"/>
</dbReference>
<dbReference type="GO" id="GO:0016020">
    <property type="term" value="C:membrane"/>
    <property type="evidence" value="ECO:0007669"/>
    <property type="project" value="UniProtKB-SubCell"/>
</dbReference>
<dbReference type="AlphaFoldDB" id="A0A9P5E640"/>
<dbReference type="PANTHER" id="PTHR48020">
    <property type="entry name" value="PROTON MYO-INOSITOL COTRANSPORTER"/>
    <property type="match status" value="1"/>
</dbReference>
<feature type="domain" description="Major facilitator superfamily (MFS) profile" evidence="8">
    <location>
        <begin position="1"/>
        <end position="157"/>
    </location>
</feature>
<evidence type="ECO:0000259" key="8">
    <source>
        <dbReference type="PROSITE" id="PS50850"/>
    </source>
</evidence>
<organism evidence="9 10">
    <name type="scientific">Fusarium agapanthi</name>
    <dbReference type="NCBI Taxonomy" id="1803897"/>
    <lineage>
        <taxon>Eukaryota</taxon>
        <taxon>Fungi</taxon>
        <taxon>Dikarya</taxon>
        <taxon>Ascomycota</taxon>
        <taxon>Pezizomycotina</taxon>
        <taxon>Sordariomycetes</taxon>
        <taxon>Hypocreomycetidae</taxon>
        <taxon>Hypocreales</taxon>
        <taxon>Nectriaceae</taxon>
        <taxon>Fusarium</taxon>
        <taxon>Fusarium fujikuroi species complex</taxon>
    </lineage>
</organism>
<evidence type="ECO:0000313" key="10">
    <source>
        <dbReference type="Proteomes" id="UP000737391"/>
    </source>
</evidence>
<proteinExistence type="predicted"/>
<dbReference type="InterPro" id="IPR036259">
    <property type="entry name" value="MFS_trans_sf"/>
</dbReference>
<evidence type="ECO:0000313" key="9">
    <source>
        <dbReference type="EMBL" id="KAF4473596.1"/>
    </source>
</evidence>
<dbReference type="PANTHER" id="PTHR48020:SF4">
    <property type="entry name" value="SYMPORT, PUTATIVE (AFU_ORTHOLOGUE AFUA_3G11790)-RELATED"/>
    <property type="match status" value="1"/>
</dbReference>
<dbReference type="OrthoDB" id="6339427at2759"/>
<evidence type="ECO:0000256" key="1">
    <source>
        <dbReference type="ARBA" id="ARBA00004141"/>
    </source>
</evidence>
<sequence length="227" mass="25704">MWDHVDVMSSHNCGAGSVNFLFGLLAMRSIDTLGRRRWLLFTLPLMSLFLVTAAIAYNDNFSKGTEARNIVGTVFVYCFVAAYSPGLENITWPSFPSSHREAGASVALTMDLFFAGLLSILLPKIYDAFHARGTLGVFSVLNVIAFILVLFFIEETSSRSLEDLEKVYGRPKIQLVMWVWHEQLPHFVQKWILWRRNVEEPVPYDSYGEEGHGVESETEMESLGEAR</sequence>
<evidence type="ECO:0000256" key="5">
    <source>
        <dbReference type="ARBA" id="ARBA00023136"/>
    </source>
</evidence>
<dbReference type="InterPro" id="IPR020846">
    <property type="entry name" value="MFS_dom"/>
</dbReference>
<feature type="transmembrane region" description="Helical" evidence="7">
    <location>
        <begin position="38"/>
        <end position="58"/>
    </location>
</feature>
<feature type="region of interest" description="Disordered" evidence="6">
    <location>
        <begin position="207"/>
        <end position="227"/>
    </location>
</feature>
<protein>
    <submittedName>
        <fullName evidence="9">Myo-inositol transport ITR1</fullName>
    </submittedName>
</protein>
<evidence type="ECO:0000256" key="7">
    <source>
        <dbReference type="SAM" id="Phobius"/>
    </source>
</evidence>
<keyword evidence="2" id="KW-0813">Transport</keyword>
<dbReference type="SUPFAM" id="SSF103473">
    <property type="entry name" value="MFS general substrate transporter"/>
    <property type="match status" value="1"/>
</dbReference>
<evidence type="ECO:0000256" key="6">
    <source>
        <dbReference type="SAM" id="MobiDB-lite"/>
    </source>
</evidence>
<evidence type="ECO:0000256" key="2">
    <source>
        <dbReference type="ARBA" id="ARBA00022448"/>
    </source>
</evidence>
<accession>A0A9P5E640</accession>
<dbReference type="Proteomes" id="UP000737391">
    <property type="component" value="Unassembled WGS sequence"/>
</dbReference>
<feature type="compositionally biased region" description="Acidic residues" evidence="6">
    <location>
        <begin position="216"/>
        <end position="227"/>
    </location>
</feature>
<reference evidence="9" key="1">
    <citation type="submission" date="2020-01" db="EMBL/GenBank/DDBJ databases">
        <title>Identification and distribution of gene clusters putatively required for synthesis of sphingolipid metabolism inhibitors in phylogenetically diverse species of the filamentous fungus Fusarium.</title>
        <authorList>
            <person name="Kim H.-S."/>
            <person name="Busman M."/>
            <person name="Brown D.W."/>
            <person name="Divon H."/>
            <person name="Uhlig S."/>
            <person name="Proctor R.H."/>
        </authorList>
    </citation>
    <scope>NUCLEOTIDE SEQUENCE</scope>
    <source>
        <strain evidence="9">NRRL 31653</strain>
    </source>
</reference>
<dbReference type="InterPro" id="IPR005828">
    <property type="entry name" value="MFS_sugar_transport-like"/>
</dbReference>
<dbReference type="PROSITE" id="PS50850">
    <property type="entry name" value="MFS"/>
    <property type="match status" value="1"/>
</dbReference>
<dbReference type="GO" id="GO:0022857">
    <property type="term" value="F:transmembrane transporter activity"/>
    <property type="evidence" value="ECO:0007669"/>
    <property type="project" value="InterPro"/>
</dbReference>
<dbReference type="EMBL" id="LUFC02001519">
    <property type="protein sequence ID" value="KAF4473596.1"/>
    <property type="molecule type" value="Genomic_DNA"/>
</dbReference>
<feature type="transmembrane region" description="Helical" evidence="7">
    <location>
        <begin position="134"/>
        <end position="153"/>
    </location>
</feature>
<comment type="caution">
    <text evidence="9">The sequence shown here is derived from an EMBL/GenBank/DDBJ whole genome shotgun (WGS) entry which is preliminary data.</text>
</comment>
<gene>
    <name evidence="9" type="ORF">FAGAP_12959</name>
</gene>
<keyword evidence="5 7" id="KW-0472">Membrane</keyword>
<dbReference type="Pfam" id="PF00083">
    <property type="entry name" value="Sugar_tr"/>
    <property type="match status" value="1"/>
</dbReference>
<keyword evidence="3 7" id="KW-0812">Transmembrane</keyword>
<comment type="subcellular location">
    <subcellularLocation>
        <location evidence="1">Membrane</location>
        <topology evidence="1">Multi-pass membrane protein</topology>
    </subcellularLocation>
</comment>